<evidence type="ECO:0000256" key="15">
    <source>
        <dbReference type="PIRSR" id="PIRSR603373-2"/>
    </source>
</evidence>
<dbReference type="NCBIfam" id="NF007105">
    <property type="entry name" value="PRK09554.1"/>
    <property type="match status" value="1"/>
</dbReference>
<feature type="transmembrane region" description="Helical" evidence="16">
    <location>
        <begin position="312"/>
        <end position="331"/>
    </location>
</feature>
<evidence type="ECO:0000256" key="9">
    <source>
        <dbReference type="ARBA" id="ARBA00023004"/>
    </source>
</evidence>
<feature type="transmembrane region" description="Helical" evidence="16">
    <location>
        <begin position="664"/>
        <end position="684"/>
    </location>
</feature>
<keyword evidence="8 16" id="KW-1133">Transmembrane helix</keyword>
<dbReference type="InterPro" id="IPR003373">
    <property type="entry name" value="Fe2_transport_prot-B"/>
</dbReference>
<evidence type="ECO:0000313" key="18">
    <source>
        <dbReference type="EMBL" id="ADO46604.1"/>
    </source>
</evidence>
<dbReference type="Gene3D" id="3.40.50.300">
    <property type="entry name" value="P-loop containing nucleotide triphosphate hydrolases"/>
    <property type="match status" value="1"/>
</dbReference>
<feature type="transmembrane region" description="Helical" evidence="16">
    <location>
        <begin position="343"/>
        <end position="364"/>
    </location>
</feature>
<proteinExistence type="inferred from homology"/>
<evidence type="ECO:0000259" key="17">
    <source>
        <dbReference type="PROSITE" id="PS51711"/>
    </source>
</evidence>
<evidence type="ECO:0000256" key="4">
    <source>
        <dbReference type="ARBA" id="ARBA00022496"/>
    </source>
</evidence>
<comment type="function">
    <text evidence="16">Probable transporter of a GTP-driven Fe(2+) uptake system.</text>
</comment>
<evidence type="ECO:0000256" key="2">
    <source>
        <dbReference type="ARBA" id="ARBA00022448"/>
    </source>
</evidence>
<dbReference type="RefSeq" id="WP_013364383.1">
    <property type="nucleotide sequence ID" value="NC_014618.1"/>
</dbReference>
<dbReference type="GO" id="GO:0015093">
    <property type="term" value="F:ferrous iron transmembrane transporter activity"/>
    <property type="evidence" value="ECO:0007669"/>
    <property type="project" value="UniProtKB-UniRule"/>
</dbReference>
<evidence type="ECO:0000256" key="5">
    <source>
        <dbReference type="ARBA" id="ARBA00022519"/>
    </source>
</evidence>
<comment type="subcellular location">
    <subcellularLocation>
        <location evidence="1 16">Cell inner membrane</location>
        <topology evidence="1 16">Multi-pass membrane protein</topology>
    </subcellularLocation>
</comment>
<evidence type="ECO:0000256" key="16">
    <source>
        <dbReference type="RuleBase" id="RU362098"/>
    </source>
</evidence>
<feature type="transmembrane region" description="Helical" evidence="16">
    <location>
        <begin position="394"/>
        <end position="414"/>
    </location>
</feature>
<dbReference type="InterPro" id="IPR030389">
    <property type="entry name" value="G_FEOB_dom"/>
</dbReference>
<dbReference type="Pfam" id="PF17910">
    <property type="entry name" value="FeoB_Cyto"/>
    <property type="match status" value="1"/>
</dbReference>
<reference evidence="18 19" key="2">
    <citation type="journal article" date="2011" name="Stand. Genomic Sci.">
        <title>Complete genome sequence of 'Enterobacter lignolyticus' SCF1.</title>
        <authorList>
            <person name="Deangelis K.M."/>
            <person name="D'Haeseleer P."/>
            <person name="Chivian D."/>
            <person name="Fortney J.L."/>
            <person name="Khudyakov J."/>
            <person name="Simmons B."/>
            <person name="Woo H."/>
            <person name="Arkin A.P."/>
            <person name="Davenport K.W."/>
            <person name="Goodwin L."/>
            <person name="Chen A."/>
            <person name="Ivanova N."/>
            <person name="Kyrpides N.C."/>
            <person name="Mavromatis K."/>
            <person name="Woyke T."/>
            <person name="Hazen T.C."/>
        </authorList>
    </citation>
    <scope>NUCLEOTIDE SEQUENCE [LARGE SCALE GENOMIC DNA]</scope>
    <source>
        <strain evidence="18 19">SCF1</strain>
    </source>
</reference>
<dbReference type="SUPFAM" id="SSF52540">
    <property type="entry name" value="P-loop containing nucleoside triphosphate hydrolases"/>
    <property type="match status" value="1"/>
</dbReference>
<feature type="binding site" evidence="15">
    <location>
        <position position="25"/>
    </location>
    <ligand>
        <name>Mg(2+)</name>
        <dbReference type="ChEBI" id="CHEBI:18420"/>
        <label>2</label>
    </ligand>
</feature>
<dbReference type="PANTHER" id="PTHR43185:SF1">
    <property type="entry name" value="FE(2+) TRANSPORTER FEOB"/>
    <property type="match status" value="1"/>
</dbReference>
<dbReference type="STRING" id="701347.Entcl_0326"/>
<reference evidence="19" key="1">
    <citation type="submission" date="2010-10" db="EMBL/GenBank/DDBJ databases">
        <title>Complete sequence of Enterobacter cloacae SCF1.</title>
        <authorList>
            <consortium name="US DOE Joint Genome Institute"/>
            <person name="Lucas S."/>
            <person name="Copeland A."/>
            <person name="Lapidus A."/>
            <person name="Cheng J.-F."/>
            <person name="Bruce D."/>
            <person name="Goodwin L."/>
            <person name="Pitluck S."/>
            <person name="Davenport K."/>
            <person name="Detter J.C."/>
            <person name="Han C."/>
            <person name="Tapia R."/>
            <person name="Land M."/>
            <person name="Hauser L."/>
            <person name="Chang Y.-J."/>
            <person name="Jeffries C."/>
            <person name="Kyrpides N."/>
            <person name="Ivanova N."/>
            <person name="Mikhailova N."/>
            <person name="DeAngelis K."/>
            <person name="Arkin A.P."/>
            <person name="Chivian D."/>
            <person name="Edwards B."/>
            <person name="Woo H."/>
            <person name="Hazen T.C."/>
            <person name="Woyke T."/>
        </authorList>
    </citation>
    <scope>NUCLEOTIDE SEQUENCE [LARGE SCALE GENOMIC DNA]</scope>
    <source>
        <strain evidence="19">SCF1</strain>
    </source>
</reference>
<evidence type="ECO:0000256" key="1">
    <source>
        <dbReference type="ARBA" id="ARBA00004429"/>
    </source>
</evidence>
<feature type="binding site" evidence="15">
    <location>
        <position position="24"/>
    </location>
    <ligand>
        <name>Mg(2+)</name>
        <dbReference type="ChEBI" id="CHEBI:18420"/>
        <label>2</label>
    </ligand>
</feature>
<feature type="binding site" evidence="14">
    <location>
        <begin position="149"/>
        <end position="151"/>
    </location>
    <ligand>
        <name>GTP</name>
        <dbReference type="ChEBI" id="CHEBI:37565"/>
        <label>1</label>
    </ligand>
</feature>
<dbReference type="GO" id="GO:0005525">
    <property type="term" value="F:GTP binding"/>
    <property type="evidence" value="ECO:0007669"/>
    <property type="project" value="UniProtKB-KW"/>
</dbReference>
<keyword evidence="11 14" id="KW-0342">GTP-binding</keyword>
<dbReference type="NCBIfam" id="TIGR00437">
    <property type="entry name" value="feoB"/>
    <property type="match status" value="1"/>
</dbReference>
<keyword evidence="3" id="KW-1003">Cell membrane</keyword>
<evidence type="ECO:0000256" key="12">
    <source>
        <dbReference type="ARBA" id="ARBA00023136"/>
    </source>
</evidence>
<feature type="domain" description="FeoB-type G" evidence="17">
    <location>
        <begin position="3"/>
        <end position="169"/>
    </location>
</feature>
<dbReference type="CDD" id="cd01879">
    <property type="entry name" value="FeoB"/>
    <property type="match status" value="1"/>
</dbReference>
<keyword evidence="6 16" id="KW-0812">Transmembrane</keyword>
<dbReference type="EMBL" id="CP002272">
    <property type="protein sequence ID" value="ADO46604.1"/>
    <property type="molecule type" value="Genomic_DNA"/>
</dbReference>
<evidence type="ECO:0000256" key="13">
    <source>
        <dbReference type="NCBIfam" id="TIGR00437"/>
    </source>
</evidence>
<dbReference type="GO" id="GO:0046872">
    <property type="term" value="F:metal ion binding"/>
    <property type="evidence" value="ECO:0007669"/>
    <property type="project" value="UniProtKB-KW"/>
</dbReference>
<keyword evidence="19" id="KW-1185">Reference proteome</keyword>
<feature type="binding site" evidence="14">
    <location>
        <begin position="120"/>
        <end position="123"/>
    </location>
    <ligand>
        <name>GTP</name>
        <dbReference type="ChEBI" id="CHEBI:37565"/>
        <label>1</label>
    </ligand>
</feature>
<dbReference type="AlphaFoldDB" id="E3GB23"/>
<dbReference type="Pfam" id="PF07664">
    <property type="entry name" value="FeoB_C"/>
    <property type="match status" value="1"/>
</dbReference>
<keyword evidence="15" id="KW-0460">Magnesium</keyword>
<feature type="binding site" evidence="14">
    <location>
        <begin position="10"/>
        <end position="17"/>
    </location>
    <ligand>
        <name>GTP</name>
        <dbReference type="ChEBI" id="CHEBI:37565"/>
        <label>1</label>
    </ligand>
</feature>
<sequence length="772" mass="84017">MKKLTIGLIGNPNSGKTTLFNQLTGARQRVGNWAGVTVERKEGHFSTTDHQVTLVDLPGTYSLTTISSQTSLDEQIACHYILSGDADLLINVVDASNLERNLYLTLQLLELGIPCVVALNMLDIAEKQQVRIDVDALSARLGCPVIPLVSTRGRGIEALKMAIDRHRANRELELVHYPQPLLREADWLAAEISHEMPQKQRRWLGLQMLEGDIYSRAYAGDAAHKLGIAQARLSEEIDDPALHIADARYQTIAAICDAVSNTLTAEPSRFTAAIDKIILNRFLGLPVFLFVMYLMFLMAINIGGALQPIFDAGSVAIFIHGIQWLGALLHFPEWLTNFLAQGLGGGINTVLPLVPQIGMMYLFLSFLEDSGYMARAAFVMDRLMQSLGLPGKSFVPLIVGFGCNVPSVMGARTLDAPRERLMTIMMAPFMSCGARLAIFAVFAAAFFGQQGALAVFSLYVLGIVMAILTGLMLKHTIMRGEASPFVMELPVYHVPHVKSLIIQTWQRLKGFVLRAGKVIVIVSIFLSALNSFTLSGKAADNINDSALASVSRVITPLFKPIGVHEDNWQATVGLFTGAMAKEVVVGTLNTLYTAENIQSQAFNPAEFNLLGELGAAVDETWQSLKNTFSLSVLANPIEASKGDGEMGTGAMGVMSSKFGSAAAAYSYLIFVLLYIPCISVMGAISRESSRGWMFFSILWGLNIAYSLATVFYQVSSFSTHPQYSTVCILAVILFNIVVLGLLRRARSRVDVNLLATRKTASSCCDSPAGNCH</sequence>
<dbReference type="InterPro" id="IPR050860">
    <property type="entry name" value="FeoB_GTPase"/>
</dbReference>
<dbReference type="InterPro" id="IPR011640">
    <property type="entry name" value="Fe2_transport_prot_B_C"/>
</dbReference>
<feature type="binding site" evidence="14">
    <location>
        <begin position="56"/>
        <end position="59"/>
    </location>
    <ligand>
        <name>GTP</name>
        <dbReference type="ChEBI" id="CHEBI:37565"/>
        <label>3</label>
    </ligand>
</feature>
<evidence type="ECO:0000256" key="11">
    <source>
        <dbReference type="ARBA" id="ARBA00023134"/>
    </source>
</evidence>
<dbReference type="HOGENOM" id="CLU_013350_3_0_6"/>
<dbReference type="Proteomes" id="UP000006872">
    <property type="component" value="Chromosome"/>
</dbReference>
<evidence type="ECO:0000256" key="7">
    <source>
        <dbReference type="ARBA" id="ARBA00022741"/>
    </source>
</evidence>
<dbReference type="FunFam" id="3.40.50.300:FF:000426">
    <property type="entry name" value="Ferrous iron transport protein B"/>
    <property type="match status" value="1"/>
</dbReference>
<keyword evidence="12 16" id="KW-0472">Membrane</keyword>
<dbReference type="Gene3D" id="1.10.287.1770">
    <property type="match status" value="1"/>
</dbReference>
<dbReference type="GO" id="GO:0005886">
    <property type="term" value="C:plasma membrane"/>
    <property type="evidence" value="ECO:0007669"/>
    <property type="project" value="UniProtKB-SubCell"/>
</dbReference>
<gene>
    <name evidence="18" type="ordered locus">Entcl_0326</name>
</gene>
<dbReference type="InterPro" id="IPR011642">
    <property type="entry name" value="Gate_dom"/>
</dbReference>
<accession>E3GB23</accession>
<evidence type="ECO:0000256" key="14">
    <source>
        <dbReference type="PIRSR" id="PIRSR603373-1"/>
    </source>
</evidence>
<name>E3GB23_ENTLS</name>
<dbReference type="KEGG" id="esc:Entcl_0326"/>
<dbReference type="PANTHER" id="PTHR43185">
    <property type="entry name" value="FERROUS IRON TRANSPORT PROTEIN B"/>
    <property type="match status" value="1"/>
</dbReference>
<protein>
    <recommendedName>
        <fullName evidence="13 16">Ferrous iron transport protein B</fullName>
    </recommendedName>
</protein>
<keyword evidence="7 14" id="KW-0547">Nucleotide-binding</keyword>
<dbReference type="PROSITE" id="PS51711">
    <property type="entry name" value="G_FEOB"/>
    <property type="match status" value="1"/>
</dbReference>
<feature type="transmembrane region" description="Helical" evidence="16">
    <location>
        <begin position="282"/>
        <end position="306"/>
    </location>
</feature>
<evidence type="ECO:0000256" key="3">
    <source>
        <dbReference type="ARBA" id="ARBA00022475"/>
    </source>
</evidence>
<dbReference type="Pfam" id="PF02421">
    <property type="entry name" value="FeoB_N"/>
    <property type="match status" value="1"/>
</dbReference>
<dbReference type="Pfam" id="PF07670">
    <property type="entry name" value="Gate"/>
    <property type="match status" value="2"/>
</dbReference>
<dbReference type="eggNOG" id="COG0370">
    <property type="taxonomic scope" value="Bacteria"/>
</dbReference>
<organism evidence="18 19">
    <name type="scientific">Enterobacter lignolyticus (strain SCF1)</name>
    <dbReference type="NCBI Taxonomy" id="701347"/>
    <lineage>
        <taxon>Bacteria</taxon>
        <taxon>Pseudomonadati</taxon>
        <taxon>Pseudomonadota</taxon>
        <taxon>Gammaproteobacteria</taxon>
        <taxon>Enterobacterales</taxon>
        <taxon>Enterobacteriaceae</taxon>
        <taxon>Pluralibacter</taxon>
    </lineage>
</organism>
<keyword evidence="2 16" id="KW-0813">Transport</keyword>
<feature type="transmembrane region" description="Helical" evidence="16">
    <location>
        <begin position="723"/>
        <end position="742"/>
    </location>
</feature>
<feature type="transmembrane region" description="Helical" evidence="16">
    <location>
        <begin position="426"/>
        <end position="447"/>
    </location>
</feature>
<keyword evidence="10" id="KW-0406">Ion transport</keyword>
<evidence type="ECO:0000313" key="19">
    <source>
        <dbReference type="Proteomes" id="UP000006872"/>
    </source>
</evidence>
<dbReference type="InterPro" id="IPR041069">
    <property type="entry name" value="FeoB_Cyto"/>
</dbReference>
<dbReference type="InterPro" id="IPR027417">
    <property type="entry name" value="P-loop_NTPase"/>
</dbReference>
<evidence type="ECO:0000256" key="8">
    <source>
        <dbReference type="ARBA" id="ARBA00022989"/>
    </source>
</evidence>
<keyword evidence="9 16" id="KW-0408">Iron</keyword>
<keyword evidence="4 16" id="KW-0410">Iron transport</keyword>
<evidence type="ECO:0000256" key="6">
    <source>
        <dbReference type="ARBA" id="ARBA00022692"/>
    </source>
</evidence>
<comment type="similarity">
    <text evidence="16">Belongs to the TRAFAC class TrmE-Era-EngA-EngB-Septin-like GTPase superfamily. FeoB GTPase (TC 9.A.8) family.</text>
</comment>
<keyword evidence="15" id="KW-0479">Metal-binding</keyword>
<feature type="transmembrane region" description="Helical" evidence="16">
    <location>
        <begin position="453"/>
        <end position="473"/>
    </location>
</feature>
<keyword evidence="5" id="KW-0997">Cell inner membrane</keyword>
<feature type="binding site" evidence="14">
    <location>
        <begin position="35"/>
        <end position="39"/>
    </location>
    <ligand>
        <name>GTP</name>
        <dbReference type="ChEBI" id="CHEBI:37565"/>
        <label>2</label>
    </ligand>
</feature>
<feature type="transmembrane region" description="Helical" evidence="16">
    <location>
        <begin position="691"/>
        <end position="711"/>
    </location>
</feature>
<evidence type="ECO:0000256" key="10">
    <source>
        <dbReference type="ARBA" id="ARBA00023065"/>
    </source>
</evidence>
<feature type="binding site" evidence="15">
    <location>
        <position position="21"/>
    </location>
    <ligand>
        <name>Mg(2+)</name>
        <dbReference type="ChEBI" id="CHEBI:18420"/>
        <label>2</label>
    </ligand>
</feature>